<dbReference type="InterPro" id="IPR000924">
    <property type="entry name" value="Glu/Gln-tRNA-synth"/>
</dbReference>
<dbReference type="NCBIfam" id="NF004315">
    <property type="entry name" value="PRK05710.1-4"/>
    <property type="match status" value="1"/>
</dbReference>
<dbReference type="InterPro" id="IPR014729">
    <property type="entry name" value="Rossmann-like_a/b/a_fold"/>
</dbReference>
<keyword evidence="4" id="KW-0862">Zinc</keyword>
<dbReference type="PRINTS" id="PR00987">
    <property type="entry name" value="TRNASYNTHGLU"/>
</dbReference>
<keyword evidence="2" id="KW-0479">Metal-binding</keyword>
<dbReference type="InterPro" id="IPR049940">
    <property type="entry name" value="GluQ/Sye"/>
</dbReference>
<reference evidence="9 10" key="1">
    <citation type="submission" date="2019-03" db="EMBL/GenBank/DDBJ databases">
        <authorList>
            <person name="Kox A.R. M."/>
        </authorList>
    </citation>
    <scope>NUCLEOTIDE SEQUENCE [LARGE SCALE GENOMIC DNA]</scope>
    <source>
        <strain evidence="9">MTUNDRAET4 annotated genome</strain>
    </source>
</reference>
<dbReference type="OrthoDB" id="9807503at2"/>
<dbReference type="EC" id="6.1.1.-" evidence="9"/>
<evidence type="ECO:0000256" key="4">
    <source>
        <dbReference type="ARBA" id="ARBA00022833"/>
    </source>
</evidence>
<dbReference type="PROSITE" id="PS00178">
    <property type="entry name" value="AA_TRNA_LIGASE_I"/>
    <property type="match status" value="1"/>
</dbReference>
<gene>
    <name evidence="9" type="primary">gluQ</name>
    <name evidence="9" type="ORF">MTUNDRAET4_2050</name>
</gene>
<keyword evidence="3 7" id="KW-0547">Nucleotide-binding</keyword>
<sequence length="298" mass="33224">MTRSFSNQTLRFAPSSNGYLHLGHAYSALLNFEMARASGGRMLLRIEDIDIDRCRPEFEQAIYEDLEWLGLSWELPVRRQSEHFSDYANALDRLRSRGLVYPCFCSRGDIMATVAGRPDSPRDPDGSPLYPGTCKHLPPAERARRLAGGRAAAERIDMDAAMASLGFQLGWRERPVFGSSAEGREIIAEPALWGDAIVARKDIQTSYHIAVVVDDALQGVTDVVRGEDLFMATHLHRLLQALLDLPEPRYRHHRLLRDASGHKLSKSLRAKSLRALRQEGLSPEAARKLLGGELIAAS</sequence>
<evidence type="ECO:0000256" key="6">
    <source>
        <dbReference type="ARBA" id="ARBA00023146"/>
    </source>
</evidence>
<evidence type="ECO:0000313" key="10">
    <source>
        <dbReference type="Proteomes" id="UP000294360"/>
    </source>
</evidence>
<keyword evidence="1 7" id="KW-0436">Ligase</keyword>
<comment type="similarity">
    <text evidence="7">Belongs to the class-I aminoacyl-tRNA synthetase family.</text>
</comment>
<proteinExistence type="inferred from homology"/>
<evidence type="ECO:0000313" key="9">
    <source>
        <dbReference type="EMBL" id="VFU08943.1"/>
    </source>
</evidence>
<dbReference type="PANTHER" id="PTHR43311:SF1">
    <property type="entry name" value="GLUTAMYL-Q TRNA(ASP) SYNTHETASE"/>
    <property type="match status" value="1"/>
</dbReference>
<dbReference type="GO" id="GO:0005524">
    <property type="term" value="F:ATP binding"/>
    <property type="evidence" value="ECO:0007669"/>
    <property type="project" value="UniProtKB-KW"/>
</dbReference>
<evidence type="ECO:0000256" key="2">
    <source>
        <dbReference type="ARBA" id="ARBA00022723"/>
    </source>
</evidence>
<evidence type="ECO:0000256" key="5">
    <source>
        <dbReference type="ARBA" id="ARBA00022840"/>
    </source>
</evidence>
<dbReference type="Gene3D" id="3.40.50.620">
    <property type="entry name" value="HUPs"/>
    <property type="match status" value="1"/>
</dbReference>
<dbReference type="GO" id="GO:0005829">
    <property type="term" value="C:cytosol"/>
    <property type="evidence" value="ECO:0007669"/>
    <property type="project" value="TreeGrafter"/>
</dbReference>
<evidence type="ECO:0000256" key="7">
    <source>
        <dbReference type="RuleBase" id="RU363037"/>
    </source>
</evidence>
<keyword evidence="6 7" id="KW-0030">Aminoacyl-tRNA synthetase</keyword>
<organism evidence="9 10">
    <name type="scientific">Methylocella tundrae</name>
    <dbReference type="NCBI Taxonomy" id="227605"/>
    <lineage>
        <taxon>Bacteria</taxon>
        <taxon>Pseudomonadati</taxon>
        <taxon>Pseudomonadota</taxon>
        <taxon>Alphaproteobacteria</taxon>
        <taxon>Hyphomicrobiales</taxon>
        <taxon>Beijerinckiaceae</taxon>
        <taxon>Methylocella</taxon>
    </lineage>
</organism>
<dbReference type="InterPro" id="IPR001412">
    <property type="entry name" value="aa-tRNA-synth_I_CS"/>
</dbReference>
<evidence type="ECO:0000259" key="8">
    <source>
        <dbReference type="Pfam" id="PF00749"/>
    </source>
</evidence>
<name>A0A4V6IML2_METTU</name>
<keyword evidence="7" id="KW-0648">Protein biosynthesis</keyword>
<dbReference type="GO" id="GO:0006424">
    <property type="term" value="P:glutamyl-tRNA aminoacylation"/>
    <property type="evidence" value="ECO:0007669"/>
    <property type="project" value="TreeGrafter"/>
</dbReference>
<dbReference type="Pfam" id="PF00749">
    <property type="entry name" value="tRNA-synt_1c"/>
    <property type="match status" value="1"/>
</dbReference>
<dbReference type="PANTHER" id="PTHR43311">
    <property type="entry name" value="GLUTAMATE--TRNA LIGASE"/>
    <property type="match status" value="1"/>
</dbReference>
<feature type="domain" description="Glutamyl/glutaminyl-tRNA synthetase class Ib catalytic" evidence="8">
    <location>
        <begin position="10"/>
        <end position="287"/>
    </location>
</feature>
<dbReference type="KEGG" id="mtun:MTUNDRAET4_2050"/>
<dbReference type="InterPro" id="IPR020058">
    <property type="entry name" value="Glu/Gln-tRNA-synth_Ib_cat-dom"/>
</dbReference>
<dbReference type="RefSeq" id="WP_134489091.1">
    <property type="nucleotide sequence ID" value="NZ_CP139089.1"/>
</dbReference>
<dbReference type="EMBL" id="LR536450">
    <property type="protein sequence ID" value="VFU08943.1"/>
    <property type="molecule type" value="Genomic_DNA"/>
</dbReference>
<protein>
    <submittedName>
        <fullName evidence="9">Glutamyl-Q tRNA(Asp) synthetase</fullName>
        <ecNumber evidence="9">6.1.1.-</ecNumber>
    </submittedName>
</protein>
<dbReference type="AlphaFoldDB" id="A0A4V6IML2"/>
<evidence type="ECO:0000256" key="1">
    <source>
        <dbReference type="ARBA" id="ARBA00022598"/>
    </source>
</evidence>
<dbReference type="SUPFAM" id="SSF52374">
    <property type="entry name" value="Nucleotidylyl transferase"/>
    <property type="match status" value="1"/>
</dbReference>
<keyword evidence="5 7" id="KW-0067">ATP-binding</keyword>
<evidence type="ECO:0000256" key="3">
    <source>
        <dbReference type="ARBA" id="ARBA00022741"/>
    </source>
</evidence>
<accession>A0A4V6IML2</accession>
<dbReference type="GO" id="GO:0004818">
    <property type="term" value="F:glutamate-tRNA ligase activity"/>
    <property type="evidence" value="ECO:0007669"/>
    <property type="project" value="TreeGrafter"/>
</dbReference>
<dbReference type="Proteomes" id="UP000294360">
    <property type="component" value="Chromosome"/>
</dbReference>